<keyword evidence="11 13" id="KW-0460">Magnesium</keyword>
<dbReference type="Proteomes" id="UP000295537">
    <property type="component" value="Unassembled WGS sequence"/>
</dbReference>
<evidence type="ECO:0000256" key="15">
    <source>
        <dbReference type="RuleBase" id="RU004011"/>
    </source>
</evidence>
<protein>
    <recommendedName>
        <fullName evidence="3 13">Nucleoside diphosphate kinase</fullName>
        <shortName evidence="13">NDK</shortName>
        <shortName evidence="13">NDP kinase</shortName>
        <ecNumber evidence="2 13">2.7.4.6</ecNumber>
    </recommendedName>
    <alternativeName>
        <fullName evidence="13">Nucleoside-2-P kinase</fullName>
    </alternativeName>
</protein>
<comment type="catalytic activity">
    <reaction evidence="13">
        <text>a ribonucleoside 5'-diphosphate + ATP = a ribonucleoside 5'-triphosphate + ADP</text>
        <dbReference type="Rhea" id="RHEA:18113"/>
        <dbReference type="ChEBI" id="CHEBI:30616"/>
        <dbReference type="ChEBI" id="CHEBI:57930"/>
        <dbReference type="ChEBI" id="CHEBI:61557"/>
        <dbReference type="ChEBI" id="CHEBI:456216"/>
        <dbReference type="EC" id="2.7.4.6"/>
    </reaction>
</comment>
<evidence type="ECO:0000313" key="18">
    <source>
        <dbReference type="EMBL" id="TCP16513.1"/>
    </source>
</evidence>
<keyword evidence="12 13" id="KW-0546">Nucleotide metabolism</keyword>
<evidence type="ECO:0000256" key="3">
    <source>
        <dbReference type="ARBA" id="ARBA00017632"/>
    </source>
</evidence>
<dbReference type="InterPro" id="IPR034907">
    <property type="entry name" value="NDK-like_dom"/>
</dbReference>
<keyword evidence="10 13" id="KW-0067">ATP-binding</keyword>
<proteinExistence type="inferred from homology"/>
<dbReference type="GO" id="GO:0005737">
    <property type="term" value="C:cytoplasm"/>
    <property type="evidence" value="ECO:0007669"/>
    <property type="project" value="UniProtKB-SubCell"/>
</dbReference>
<dbReference type="PRINTS" id="PR01243">
    <property type="entry name" value="NUCDPKINASE"/>
</dbReference>
<feature type="binding site" evidence="13 14">
    <location>
        <position position="103"/>
    </location>
    <ligand>
        <name>ATP</name>
        <dbReference type="ChEBI" id="CHEBI:30616"/>
    </ligand>
</feature>
<evidence type="ECO:0000256" key="9">
    <source>
        <dbReference type="ARBA" id="ARBA00022777"/>
    </source>
</evidence>
<dbReference type="Gene3D" id="3.30.70.141">
    <property type="entry name" value="Nucleoside diphosphate kinase-like domain"/>
    <property type="match status" value="1"/>
</dbReference>
<dbReference type="GO" id="GO:0006241">
    <property type="term" value="P:CTP biosynthetic process"/>
    <property type="evidence" value="ECO:0007669"/>
    <property type="project" value="UniProtKB-UniRule"/>
</dbReference>
<organism evidence="18 19">
    <name type="scientific">Nicoletella semolina</name>
    <dbReference type="NCBI Taxonomy" id="271160"/>
    <lineage>
        <taxon>Bacteria</taxon>
        <taxon>Pseudomonadati</taxon>
        <taxon>Pseudomonadota</taxon>
        <taxon>Gammaproteobacteria</taxon>
        <taxon>Pasteurellales</taxon>
        <taxon>Pasteurellaceae</taxon>
        <taxon>Nicoletella</taxon>
    </lineage>
</organism>
<feature type="active site" description="Pros-phosphohistidine intermediate" evidence="13 14">
    <location>
        <position position="116"/>
    </location>
</feature>
<feature type="domain" description="Nucleoside diphosphate kinase-like" evidence="17">
    <location>
        <begin position="2"/>
        <end position="139"/>
    </location>
</feature>
<dbReference type="GO" id="GO:0006183">
    <property type="term" value="P:GTP biosynthetic process"/>
    <property type="evidence" value="ECO:0007669"/>
    <property type="project" value="UniProtKB-UniRule"/>
</dbReference>
<evidence type="ECO:0000256" key="2">
    <source>
        <dbReference type="ARBA" id="ARBA00012966"/>
    </source>
</evidence>
<comment type="subunit">
    <text evidence="13">Homotetramer.</text>
</comment>
<comment type="subcellular location">
    <subcellularLocation>
        <location evidence="13">Cytoplasm</location>
    </subcellularLocation>
</comment>
<accession>A0A4R2N6K2</accession>
<evidence type="ECO:0000256" key="5">
    <source>
        <dbReference type="ARBA" id="ARBA00022553"/>
    </source>
</evidence>
<dbReference type="InterPro" id="IPR023005">
    <property type="entry name" value="Nucleoside_diP_kinase_AS"/>
</dbReference>
<keyword evidence="19" id="KW-1185">Reference proteome</keyword>
<evidence type="ECO:0000256" key="16">
    <source>
        <dbReference type="RuleBase" id="RU004013"/>
    </source>
</evidence>
<dbReference type="GO" id="GO:0006228">
    <property type="term" value="P:UTP biosynthetic process"/>
    <property type="evidence" value="ECO:0007669"/>
    <property type="project" value="UniProtKB-UniRule"/>
</dbReference>
<dbReference type="PROSITE" id="PS00469">
    <property type="entry name" value="NDPK"/>
    <property type="match status" value="1"/>
</dbReference>
<dbReference type="OrthoDB" id="9801161at2"/>
<evidence type="ECO:0000256" key="7">
    <source>
        <dbReference type="ARBA" id="ARBA00022723"/>
    </source>
</evidence>
<dbReference type="FunFam" id="3.30.70.141:FF:000003">
    <property type="entry name" value="Nucleoside diphosphate kinase"/>
    <property type="match status" value="1"/>
</dbReference>
<evidence type="ECO:0000313" key="19">
    <source>
        <dbReference type="Proteomes" id="UP000295537"/>
    </source>
</evidence>
<dbReference type="GO" id="GO:0005524">
    <property type="term" value="F:ATP binding"/>
    <property type="evidence" value="ECO:0007669"/>
    <property type="project" value="UniProtKB-UniRule"/>
</dbReference>
<feature type="binding site" evidence="13 14">
    <location>
        <position position="10"/>
    </location>
    <ligand>
        <name>ATP</name>
        <dbReference type="ChEBI" id="CHEBI:30616"/>
    </ligand>
</feature>
<dbReference type="InterPro" id="IPR036850">
    <property type="entry name" value="NDK-like_dom_sf"/>
</dbReference>
<keyword evidence="5 13" id="KW-0597">Phosphoprotein</keyword>
<evidence type="ECO:0000256" key="13">
    <source>
        <dbReference type="HAMAP-Rule" id="MF_00451"/>
    </source>
</evidence>
<feature type="binding site" evidence="13 14">
    <location>
        <position position="86"/>
    </location>
    <ligand>
        <name>ATP</name>
        <dbReference type="ChEBI" id="CHEBI:30616"/>
    </ligand>
</feature>
<dbReference type="SUPFAM" id="SSF54919">
    <property type="entry name" value="Nucleoside diphosphate kinase, NDK"/>
    <property type="match status" value="1"/>
</dbReference>
<evidence type="ECO:0000256" key="11">
    <source>
        <dbReference type="ARBA" id="ARBA00022842"/>
    </source>
</evidence>
<dbReference type="EC" id="2.7.4.6" evidence="2 13"/>
<dbReference type="PROSITE" id="PS51374">
    <property type="entry name" value="NDPK_LIKE"/>
    <property type="match status" value="1"/>
</dbReference>
<dbReference type="RefSeq" id="WP_132501739.1">
    <property type="nucleotide sequence ID" value="NZ_LVXA01000001.1"/>
</dbReference>
<dbReference type="PANTHER" id="PTHR46161">
    <property type="entry name" value="NUCLEOSIDE DIPHOSPHATE KINASE"/>
    <property type="match status" value="1"/>
</dbReference>
<evidence type="ECO:0000256" key="4">
    <source>
        <dbReference type="ARBA" id="ARBA00022490"/>
    </source>
</evidence>
<evidence type="ECO:0000256" key="1">
    <source>
        <dbReference type="ARBA" id="ARBA00008142"/>
    </source>
</evidence>
<dbReference type="InterPro" id="IPR001564">
    <property type="entry name" value="Nucleoside_diP_kinase"/>
</dbReference>
<keyword evidence="7 13" id="KW-0479">Metal-binding</keyword>
<dbReference type="PANTHER" id="PTHR46161:SF3">
    <property type="entry name" value="NUCLEOSIDE DIPHOSPHATE KINASE DDB_G0292928-RELATED"/>
    <property type="match status" value="1"/>
</dbReference>
<dbReference type="EMBL" id="SLXJ01000011">
    <property type="protein sequence ID" value="TCP16513.1"/>
    <property type="molecule type" value="Genomic_DNA"/>
</dbReference>
<comment type="function">
    <text evidence="13">Major role in the synthesis of nucleoside triphosphates other than ATP. The ATP gamma phosphate is transferred to the NDP beta phosphate via a ping-pong mechanism, using a phosphorylated active-site intermediate.</text>
</comment>
<evidence type="ECO:0000256" key="6">
    <source>
        <dbReference type="ARBA" id="ARBA00022679"/>
    </source>
</evidence>
<dbReference type="NCBIfam" id="NF001908">
    <property type="entry name" value="PRK00668.1"/>
    <property type="match status" value="1"/>
</dbReference>
<gene>
    <name evidence="13" type="primary">ndk</name>
    <name evidence="18" type="ORF">EV693_11153</name>
</gene>
<keyword evidence="4 13" id="KW-0963">Cytoplasm</keyword>
<feature type="binding site" evidence="13 14">
    <location>
        <position position="113"/>
    </location>
    <ligand>
        <name>ATP</name>
        <dbReference type="ChEBI" id="CHEBI:30616"/>
    </ligand>
</feature>
<dbReference type="GO" id="GO:0046872">
    <property type="term" value="F:metal ion binding"/>
    <property type="evidence" value="ECO:0007669"/>
    <property type="project" value="UniProtKB-KW"/>
</dbReference>
<evidence type="ECO:0000259" key="17">
    <source>
        <dbReference type="SMART" id="SM00562"/>
    </source>
</evidence>
<dbReference type="GO" id="GO:0004550">
    <property type="term" value="F:nucleoside diphosphate kinase activity"/>
    <property type="evidence" value="ECO:0007669"/>
    <property type="project" value="UniProtKB-UniRule"/>
</dbReference>
<evidence type="ECO:0000256" key="12">
    <source>
        <dbReference type="ARBA" id="ARBA00023080"/>
    </source>
</evidence>
<name>A0A4R2N6K2_9PAST</name>
<dbReference type="HAMAP" id="MF_00451">
    <property type="entry name" value="NDP_kinase"/>
    <property type="match status" value="1"/>
</dbReference>
<sequence length="139" mass="15727">MKQQTLAIIKPDATRRHLIGEILAYIEQHSFTIKALKMVHLNQEQAGGFYAEHQGKPFFEPLVDFMTSAPVVVAVLEAENAVATYRKLMGSTNPDNREKGTIRDKYALSYRENSVHGSDSEHSAKREIAYFFTPNEIVD</sequence>
<evidence type="ECO:0000256" key="14">
    <source>
        <dbReference type="PROSITE-ProRule" id="PRU00706"/>
    </source>
</evidence>
<dbReference type="AlphaFoldDB" id="A0A4R2N6K2"/>
<dbReference type="CDD" id="cd04413">
    <property type="entry name" value="NDPk_I"/>
    <property type="match status" value="1"/>
</dbReference>
<keyword evidence="8 13" id="KW-0547">Nucleotide-binding</keyword>
<dbReference type="Pfam" id="PF00334">
    <property type="entry name" value="NDK"/>
    <property type="match status" value="1"/>
</dbReference>
<evidence type="ECO:0000256" key="8">
    <source>
        <dbReference type="ARBA" id="ARBA00022741"/>
    </source>
</evidence>
<evidence type="ECO:0000256" key="10">
    <source>
        <dbReference type="ARBA" id="ARBA00022840"/>
    </source>
</evidence>
<keyword evidence="6 13" id="KW-0808">Transferase</keyword>
<keyword evidence="9 13" id="KW-0418">Kinase</keyword>
<comment type="cofactor">
    <cofactor evidence="13">
        <name>Mg(2+)</name>
        <dbReference type="ChEBI" id="CHEBI:18420"/>
    </cofactor>
</comment>
<feature type="binding site" evidence="13 14">
    <location>
        <position position="58"/>
    </location>
    <ligand>
        <name>ATP</name>
        <dbReference type="ChEBI" id="CHEBI:30616"/>
    </ligand>
</feature>
<comment type="caution">
    <text evidence="18">The sequence shown here is derived from an EMBL/GenBank/DDBJ whole genome shotgun (WGS) entry which is preliminary data.</text>
</comment>
<reference evidence="18 19" key="1">
    <citation type="submission" date="2019-03" db="EMBL/GenBank/DDBJ databases">
        <title>Genomic Encyclopedia of Type Strains, Phase IV (KMG-IV): sequencing the most valuable type-strain genomes for metagenomic binning, comparative biology and taxonomic classification.</title>
        <authorList>
            <person name="Goeker M."/>
        </authorList>
    </citation>
    <scope>NUCLEOTIDE SEQUENCE [LARGE SCALE GENOMIC DNA]</scope>
    <source>
        <strain evidence="18 19">DSM 16380</strain>
    </source>
</reference>
<feature type="binding site" evidence="13 14">
    <location>
        <position position="92"/>
    </location>
    <ligand>
        <name>ATP</name>
        <dbReference type="ChEBI" id="CHEBI:30616"/>
    </ligand>
</feature>
<comment type="catalytic activity">
    <reaction evidence="13 16">
        <text>a 2'-deoxyribonucleoside 5'-diphosphate + ATP = a 2'-deoxyribonucleoside 5'-triphosphate + ADP</text>
        <dbReference type="Rhea" id="RHEA:44640"/>
        <dbReference type="ChEBI" id="CHEBI:30616"/>
        <dbReference type="ChEBI" id="CHEBI:61560"/>
        <dbReference type="ChEBI" id="CHEBI:73316"/>
        <dbReference type="ChEBI" id="CHEBI:456216"/>
        <dbReference type="EC" id="2.7.4.6"/>
    </reaction>
</comment>
<comment type="similarity">
    <text evidence="1 13 14 15">Belongs to the NDK family.</text>
</comment>
<dbReference type="SMART" id="SM00562">
    <property type="entry name" value="NDK"/>
    <property type="match status" value="1"/>
</dbReference>